<evidence type="ECO:0000256" key="4">
    <source>
        <dbReference type="ARBA" id="ARBA00022989"/>
    </source>
</evidence>
<feature type="transmembrane region" description="Helical" evidence="6">
    <location>
        <begin position="206"/>
        <end position="227"/>
    </location>
</feature>
<feature type="transmembrane region" description="Helical" evidence="6">
    <location>
        <begin position="121"/>
        <end position="149"/>
    </location>
</feature>
<keyword evidence="4 6" id="KW-1133">Transmembrane helix</keyword>
<evidence type="ECO:0000256" key="2">
    <source>
        <dbReference type="ARBA" id="ARBA00022692"/>
    </source>
</evidence>
<reference evidence="8 9" key="1">
    <citation type="journal article" date="2019" name="Nat. Microbiol.">
        <title>Mediterranean grassland soil C-N compound turnover is dependent on rainfall and depth, and is mediated by genomically divergent microorganisms.</title>
        <authorList>
            <person name="Diamond S."/>
            <person name="Andeer P.F."/>
            <person name="Li Z."/>
            <person name="Crits-Christoph A."/>
            <person name="Burstein D."/>
            <person name="Anantharaman K."/>
            <person name="Lane K.R."/>
            <person name="Thomas B.C."/>
            <person name="Pan C."/>
            <person name="Northen T.R."/>
            <person name="Banfield J.F."/>
        </authorList>
    </citation>
    <scope>NUCLEOTIDE SEQUENCE [LARGE SCALE GENOMIC DNA]</scope>
    <source>
        <strain evidence="8">WS_4</strain>
    </source>
</reference>
<evidence type="ECO:0000256" key="6">
    <source>
        <dbReference type="SAM" id="Phobius"/>
    </source>
</evidence>
<evidence type="ECO:0000259" key="7">
    <source>
        <dbReference type="Pfam" id="PF01578"/>
    </source>
</evidence>
<evidence type="ECO:0000256" key="5">
    <source>
        <dbReference type="ARBA" id="ARBA00023136"/>
    </source>
</evidence>
<feature type="transmembrane region" description="Helical" evidence="6">
    <location>
        <begin position="239"/>
        <end position="260"/>
    </location>
</feature>
<dbReference type="EMBL" id="VBOU01000110">
    <property type="protein sequence ID" value="TMQ52184.1"/>
    <property type="molecule type" value="Genomic_DNA"/>
</dbReference>
<dbReference type="InterPro" id="IPR002541">
    <property type="entry name" value="Cyt_c_assembly"/>
</dbReference>
<dbReference type="GO" id="GO:0005886">
    <property type="term" value="C:plasma membrane"/>
    <property type="evidence" value="ECO:0007669"/>
    <property type="project" value="TreeGrafter"/>
</dbReference>
<dbReference type="InterPro" id="IPR045062">
    <property type="entry name" value="Cyt_c_biogenesis_CcsA/CcmC"/>
</dbReference>
<keyword evidence="2 6" id="KW-0812">Transmembrane</keyword>
<proteinExistence type="predicted"/>
<dbReference type="PANTHER" id="PTHR30071:SF1">
    <property type="entry name" value="CYTOCHROME B_B6 PROTEIN-RELATED"/>
    <property type="match status" value="1"/>
</dbReference>
<dbReference type="PANTHER" id="PTHR30071">
    <property type="entry name" value="HEME EXPORTER PROTEIN C"/>
    <property type="match status" value="1"/>
</dbReference>
<comment type="subcellular location">
    <subcellularLocation>
        <location evidence="1">Membrane</location>
        <topology evidence="1">Multi-pass membrane protein</topology>
    </subcellularLocation>
</comment>
<dbReference type="Pfam" id="PF01578">
    <property type="entry name" value="Cytochrom_C_asm"/>
    <property type="match status" value="1"/>
</dbReference>
<keyword evidence="3" id="KW-0201">Cytochrome c-type biogenesis</keyword>
<dbReference type="AlphaFoldDB" id="A0A538SLD0"/>
<feature type="transmembrane region" description="Helical" evidence="6">
    <location>
        <begin position="90"/>
        <end position="109"/>
    </location>
</feature>
<organism evidence="8 9">
    <name type="scientific">Eiseniibacteriota bacterium</name>
    <dbReference type="NCBI Taxonomy" id="2212470"/>
    <lineage>
        <taxon>Bacteria</taxon>
        <taxon>Candidatus Eiseniibacteriota</taxon>
    </lineage>
</organism>
<evidence type="ECO:0000313" key="8">
    <source>
        <dbReference type="EMBL" id="TMQ52184.1"/>
    </source>
</evidence>
<dbReference type="Proteomes" id="UP000319829">
    <property type="component" value="Unassembled WGS sequence"/>
</dbReference>
<feature type="transmembrane region" description="Helical" evidence="6">
    <location>
        <begin position="180"/>
        <end position="200"/>
    </location>
</feature>
<evidence type="ECO:0000313" key="9">
    <source>
        <dbReference type="Proteomes" id="UP000319829"/>
    </source>
</evidence>
<keyword evidence="5 6" id="KW-0472">Membrane</keyword>
<feature type="transmembrane region" description="Helical" evidence="6">
    <location>
        <begin position="6"/>
        <end position="25"/>
    </location>
</feature>
<feature type="domain" description="Cytochrome c assembly protein" evidence="7">
    <location>
        <begin position="64"/>
        <end position="253"/>
    </location>
</feature>
<dbReference type="GO" id="GO:0017004">
    <property type="term" value="P:cytochrome complex assembly"/>
    <property type="evidence" value="ECO:0007669"/>
    <property type="project" value="UniProtKB-KW"/>
</dbReference>
<protein>
    <submittedName>
        <fullName evidence="8">C-type cytochrome biogenesis protein CcsB</fullName>
    </submittedName>
</protein>
<dbReference type="GO" id="GO:0020037">
    <property type="term" value="F:heme binding"/>
    <property type="evidence" value="ECO:0007669"/>
    <property type="project" value="InterPro"/>
</dbReference>
<feature type="transmembrane region" description="Helical" evidence="6">
    <location>
        <begin position="67"/>
        <end position="83"/>
    </location>
</feature>
<gene>
    <name evidence="8" type="ORF">E6K74_12605</name>
</gene>
<evidence type="ECO:0000256" key="3">
    <source>
        <dbReference type="ARBA" id="ARBA00022748"/>
    </source>
</evidence>
<evidence type="ECO:0000256" key="1">
    <source>
        <dbReference type="ARBA" id="ARBA00004141"/>
    </source>
</evidence>
<feature type="transmembrane region" description="Helical" evidence="6">
    <location>
        <begin position="37"/>
        <end position="55"/>
    </location>
</feature>
<name>A0A538SLD0_UNCEI</name>
<accession>A0A538SLD0</accession>
<comment type="caution">
    <text evidence="8">The sequence shown here is derived from an EMBL/GenBank/DDBJ whole genome shotgun (WGS) entry which is preliminary data.</text>
</comment>
<sequence length="266" mass="28657">MYQTLLTLAIVGYVVATGLALAYLVLRDELIHRLASLATLAGWVLHTVALLALALDLGRPPLGSLPEAVWVAVWVVVLLEMWLERRYGLPVLGAFVLPVAVALSLQSMPVRPLIAPTLRGAWVWVHILLALVGIAAFVLNFAGALMYLLQERQLKTKRPGALYYRLPALETLDRLTYRTLALGFPFLTIGLILGVLWAGAAWGSVFAFDPLALLSFVAWAVYAATLAGRAAAGWHGRRAAYFAILGFAVLALTLGAGLFLPGRHGG</sequence>